<dbReference type="Gene3D" id="3.30.420.40">
    <property type="match status" value="2"/>
</dbReference>
<evidence type="ECO:0000313" key="9">
    <source>
        <dbReference type="Proteomes" id="UP000198362"/>
    </source>
</evidence>
<dbReference type="InterPro" id="IPR013126">
    <property type="entry name" value="Hsp_70_fam"/>
</dbReference>
<evidence type="ECO:0000256" key="1">
    <source>
        <dbReference type="ARBA" id="ARBA00007381"/>
    </source>
</evidence>
<dbReference type="GO" id="GO:0140662">
    <property type="term" value="F:ATP-dependent protein folding chaperone"/>
    <property type="evidence" value="ECO:0007669"/>
    <property type="project" value="InterPro"/>
</dbReference>
<evidence type="ECO:0000256" key="4">
    <source>
        <dbReference type="ARBA" id="ARBA00023016"/>
    </source>
</evidence>
<dbReference type="InterPro" id="IPR043129">
    <property type="entry name" value="ATPase_NBD"/>
</dbReference>
<keyword evidence="5" id="KW-0143">Chaperone</keyword>
<dbReference type="GO" id="GO:0005524">
    <property type="term" value="F:ATP binding"/>
    <property type="evidence" value="ECO:0007669"/>
    <property type="project" value="UniProtKB-KW"/>
</dbReference>
<reference evidence="8 9" key="1">
    <citation type="submission" date="2017-06" db="EMBL/GenBank/DDBJ databases">
        <authorList>
            <person name="Kim H.J."/>
            <person name="Triplett B.A."/>
        </authorList>
    </citation>
    <scope>NUCLEOTIDE SEQUENCE [LARGE SCALE GENOMIC DNA]</scope>
    <source>
        <strain evidence="8 9">CGMCC 4.5593</strain>
    </source>
</reference>
<feature type="region of interest" description="Disordered" evidence="6">
    <location>
        <begin position="355"/>
        <end position="544"/>
    </location>
</feature>
<evidence type="ECO:0000313" key="8">
    <source>
        <dbReference type="EMBL" id="SNS63558.1"/>
    </source>
</evidence>
<keyword evidence="7" id="KW-0472">Membrane</keyword>
<evidence type="ECO:0000256" key="5">
    <source>
        <dbReference type="ARBA" id="ARBA00023186"/>
    </source>
</evidence>
<evidence type="ECO:0000256" key="3">
    <source>
        <dbReference type="ARBA" id="ARBA00022840"/>
    </source>
</evidence>
<dbReference type="Pfam" id="PF00012">
    <property type="entry name" value="HSP70"/>
    <property type="match status" value="1"/>
</dbReference>
<dbReference type="RefSeq" id="WP_179266001.1">
    <property type="nucleotide sequence ID" value="NZ_FZPH01000001.1"/>
</dbReference>
<dbReference type="Proteomes" id="UP000198362">
    <property type="component" value="Unassembled WGS sequence"/>
</dbReference>
<feature type="transmembrane region" description="Helical" evidence="7">
    <location>
        <begin position="554"/>
        <end position="576"/>
    </location>
</feature>
<keyword evidence="7" id="KW-1133">Transmembrane helix</keyword>
<dbReference type="PRINTS" id="PR00301">
    <property type="entry name" value="HEATSHOCK70"/>
</dbReference>
<comment type="similarity">
    <text evidence="1">Belongs to the heat shock protein 70 family.</text>
</comment>
<sequence length="578" mass="58515">MRAVGIDFGTSHTVAVVAVDDAPPRPLLFDGSPLLPSAVFLDESGRLVAGSDAVRAARLDPARFEPNPKRRVDEGSVLLGTRTVPVSSLVGAVLTRVAEEARRWAGEAYSVVLTHPAGWSAQRRSVLVDAASLAGLPDNPTLLPEPVAAARYFTAVLRASVPEGAALAVYDLGAGTFDAAVVRRSPAGFEVLSASGLPDVGGLDLDQALVEHLGEGYSSSRTAVWNGLLTPADTAARRQRALLYDDVRGMKEALSRTSSADVHLPVLEVAAHVTRDELERLSRPMLARTVDCLARTIADARLSEDELVGIFLVGGSSRMPLVARLIHQELGIAPTALEQPETVVAQGAVSADAAPRVPAQRGPGGFGPASDWPVSPSAGPTAPGYPVHGPGGVGPASDWPVSPTAGPGAPGYPMPGQHGPSGVGPGSDWPVSPTAGPTGHGSPMPGPTGHGSAMPGQQVPGGVVPASDWPVSPTAGPTTPGYAVPGQRASSESLSGQDAADLTVPVGPAPSYVGPGQAVGYPAPASPATGYSGDPAAPGHPRAAPRLTSGRAGLAWVVTLSALVAIATTVLVVLLANG</sequence>
<feature type="compositionally biased region" description="Low complexity" evidence="6">
    <location>
        <begin position="535"/>
        <end position="544"/>
    </location>
</feature>
<keyword evidence="3" id="KW-0067">ATP-binding</keyword>
<evidence type="ECO:0000256" key="7">
    <source>
        <dbReference type="SAM" id="Phobius"/>
    </source>
</evidence>
<proteinExistence type="inferred from homology"/>
<keyword evidence="9" id="KW-1185">Reference proteome</keyword>
<organism evidence="8 9">
    <name type="scientific">Asanoa hainanensis</name>
    <dbReference type="NCBI Taxonomy" id="560556"/>
    <lineage>
        <taxon>Bacteria</taxon>
        <taxon>Bacillati</taxon>
        <taxon>Actinomycetota</taxon>
        <taxon>Actinomycetes</taxon>
        <taxon>Micromonosporales</taxon>
        <taxon>Micromonosporaceae</taxon>
        <taxon>Asanoa</taxon>
    </lineage>
</organism>
<dbReference type="Gene3D" id="3.90.640.10">
    <property type="entry name" value="Actin, Chain A, domain 4"/>
    <property type="match status" value="1"/>
</dbReference>
<protein>
    <submittedName>
        <fullName evidence="8">Hsp70 protein</fullName>
    </submittedName>
</protein>
<evidence type="ECO:0000256" key="2">
    <source>
        <dbReference type="ARBA" id="ARBA00022741"/>
    </source>
</evidence>
<dbReference type="AlphaFoldDB" id="A0A239G4B1"/>
<dbReference type="InterPro" id="IPR018181">
    <property type="entry name" value="Heat_shock_70_CS"/>
</dbReference>
<dbReference type="PROSITE" id="PS01036">
    <property type="entry name" value="HSP70_3"/>
    <property type="match status" value="1"/>
</dbReference>
<gene>
    <name evidence="8" type="ORF">SAMN05421812_101208</name>
</gene>
<dbReference type="EMBL" id="FZPH01000001">
    <property type="protein sequence ID" value="SNS63558.1"/>
    <property type="molecule type" value="Genomic_DNA"/>
</dbReference>
<name>A0A239G4B1_9ACTN</name>
<keyword evidence="7" id="KW-0812">Transmembrane</keyword>
<keyword evidence="4" id="KW-0346">Stress response</keyword>
<accession>A0A239G4B1</accession>
<evidence type="ECO:0000256" key="6">
    <source>
        <dbReference type="SAM" id="MobiDB-lite"/>
    </source>
</evidence>
<dbReference type="SUPFAM" id="SSF53067">
    <property type="entry name" value="Actin-like ATPase domain"/>
    <property type="match status" value="2"/>
</dbReference>
<dbReference type="PANTHER" id="PTHR45639">
    <property type="entry name" value="HSC70CB, ISOFORM G-RELATED"/>
    <property type="match status" value="1"/>
</dbReference>
<keyword evidence="2" id="KW-0547">Nucleotide-binding</keyword>